<gene>
    <name evidence="1" type="ORF">C8D87_1149</name>
</gene>
<name>A0ABX9DW69_9PSEU</name>
<sequence>MSDSENPDEAVRAELRALIATGIGLAERAETLAARIGGSDDPDVADRDH</sequence>
<comment type="caution">
    <text evidence="1">The sequence shown here is derived from an EMBL/GenBank/DDBJ whole genome shotgun (WGS) entry which is preliminary data.</text>
</comment>
<dbReference type="Proteomes" id="UP000248714">
    <property type="component" value="Unassembled WGS sequence"/>
</dbReference>
<evidence type="ECO:0000313" key="2">
    <source>
        <dbReference type="Proteomes" id="UP000248714"/>
    </source>
</evidence>
<dbReference type="EMBL" id="QLTT01000014">
    <property type="protein sequence ID" value="RAS59397.1"/>
    <property type="molecule type" value="Genomic_DNA"/>
</dbReference>
<reference evidence="1 2" key="1">
    <citation type="submission" date="2018-06" db="EMBL/GenBank/DDBJ databases">
        <title>Genomic Encyclopedia of Type Strains, Phase IV (KMG-IV): sequencing the most valuable type-strain genomes for metagenomic binning, comparative biology and taxonomic classification.</title>
        <authorList>
            <person name="Goeker M."/>
        </authorList>
    </citation>
    <scope>NUCLEOTIDE SEQUENCE [LARGE SCALE GENOMIC DNA]</scope>
    <source>
        <strain evidence="1 2">DSM 45479</strain>
    </source>
</reference>
<organism evidence="1 2">
    <name type="scientific">Lentzea atacamensis</name>
    <dbReference type="NCBI Taxonomy" id="531938"/>
    <lineage>
        <taxon>Bacteria</taxon>
        <taxon>Bacillati</taxon>
        <taxon>Actinomycetota</taxon>
        <taxon>Actinomycetes</taxon>
        <taxon>Pseudonocardiales</taxon>
        <taxon>Pseudonocardiaceae</taxon>
        <taxon>Lentzea</taxon>
    </lineage>
</organism>
<protein>
    <submittedName>
        <fullName evidence="1">Uncharacterized protein</fullName>
    </submittedName>
</protein>
<evidence type="ECO:0000313" key="1">
    <source>
        <dbReference type="EMBL" id="RAS59397.1"/>
    </source>
</evidence>
<accession>A0ABX9DW69</accession>
<proteinExistence type="predicted"/>
<keyword evidence="2" id="KW-1185">Reference proteome</keyword>
<dbReference type="RefSeq" id="WP_170166770.1">
    <property type="nucleotide sequence ID" value="NZ_QLTT01000014.1"/>
</dbReference>